<dbReference type="GO" id="GO:0033540">
    <property type="term" value="P:fatty acid beta-oxidation using acyl-CoA oxidase"/>
    <property type="evidence" value="ECO:0007669"/>
    <property type="project" value="TreeGrafter"/>
</dbReference>
<dbReference type="GO" id="GO:0003997">
    <property type="term" value="F:acyl-CoA oxidase activity"/>
    <property type="evidence" value="ECO:0007669"/>
    <property type="project" value="InterPro"/>
</dbReference>
<dbReference type="GO" id="GO:0005504">
    <property type="term" value="F:fatty acid binding"/>
    <property type="evidence" value="ECO:0007669"/>
    <property type="project" value="TreeGrafter"/>
</dbReference>
<keyword evidence="4 10" id="KW-0285">Flavoprotein</keyword>
<evidence type="ECO:0000259" key="13">
    <source>
        <dbReference type="Pfam" id="PF02770"/>
    </source>
</evidence>
<reference evidence="16" key="1">
    <citation type="journal article" date="2020" name="J. Eukaryot. Microbiol.">
        <title>De novo Sequencing, Assembly and Annotation of the Transcriptome for the Free-Living Testate Amoeba Arcella intermedia.</title>
        <authorList>
            <person name="Ribeiro G.M."/>
            <person name="Porfirio-Sousa A.L."/>
            <person name="Maurer-Alcala X.X."/>
            <person name="Katz L.A."/>
            <person name="Lahr D.J.G."/>
        </authorList>
    </citation>
    <scope>NUCLEOTIDE SEQUENCE</scope>
</reference>
<evidence type="ECO:0000256" key="6">
    <source>
        <dbReference type="ARBA" id="ARBA00022832"/>
    </source>
</evidence>
<evidence type="ECO:0000259" key="14">
    <source>
        <dbReference type="Pfam" id="PF14749"/>
    </source>
</evidence>
<evidence type="ECO:0000256" key="10">
    <source>
        <dbReference type="PIRNR" id="PIRNR000168"/>
    </source>
</evidence>
<feature type="binding site" evidence="11">
    <location>
        <position position="141"/>
    </location>
    <ligand>
        <name>FAD</name>
        <dbReference type="ChEBI" id="CHEBI:57692"/>
    </ligand>
</feature>
<dbReference type="PANTHER" id="PTHR10909:SF352">
    <property type="entry name" value="ACYL-COENZYME A OXIDASE-LIKE PROTEIN"/>
    <property type="match status" value="1"/>
</dbReference>
<dbReference type="FunFam" id="2.40.110.10:FF:000003">
    <property type="entry name" value="Acyl-coenzyme A oxidase"/>
    <property type="match status" value="1"/>
</dbReference>
<feature type="domain" description="Acyl-coenzyme A oxidase N-terminal" evidence="14">
    <location>
        <begin position="1"/>
        <end position="96"/>
    </location>
</feature>
<proteinExistence type="inferred from homology"/>
<evidence type="ECO:0000256" key="4">
    <source>
        <dbReference type="ARBA" id="ARBA00022630"/>
    </source>
</evidence>
<dbReference type="Gene3D" id="1.20.140.10">
    <property type="entry name" value="Butyryl-CoA Dehydrogenase, subunit A, domain 3"/>
    <property type="match status" value="2"/>
</dbReference>
<keyword evidence="9" id="KW-0576">Peroxisome</keyword>
<evidence type="ECO:0000259" key="12">
    <source>
        <dbReference type="Pfam" id="PF01756"/>
    </source>
</evidence>
<evidence type="ECO:0000256" key="9">
    <source>
        <dbReference type="ARBA" id="ARBA00023140"/>
    </source>
</evidence>
<accession>A0A6B2L029</accession>
<evidence type="ECO:0000256" key="5">
    <source>
        <dbReference type="ARBA" id="ARBA00022827"/>
    </source>
</evidence>
<dbReference type="InterPro" id="IPR037069">
    <property type="entry name" value="AcylCoA_DH/ox_N_sf"/>
</dbReference>
<dbReference type="GO" id="GO:0071949">
    <property type="term" value="F:FAD binding"/>
    <property type="evidence" value="ECO:0007669"/>
    <property type="project" value="InterPro"/>
</dbReference>
<dbReference type="InterPro" id="IPR055060">
    <property type="entry name" value="ACOX_C_alpha1"/>
</dbReference>
<dbReference type="InterPro" id="IPR029320">
    <property type="entry name" value="Acyl-CoA_ox_N"/>
</dbReference>
<keyword evidence="6" id="KW-0276">Fatty acid metabolism</keyword>
<dbReference type="Pfam" id="PF01756">
    <property type="entry name" value="ACOX"/>
    <property type="match status" value="1"/>
</dbReference>
<dbReference type="Gene3D" id="1.10.540.10">
    <property type="entry name" value="Acyl-CoA dehydrogenase/oxidase, N-terminal domain"/>
    <property type="match status" value="1"/>
</dbReference>
<dbReference type="InterPro" id="IPR002655">
    <property type="entry name" value="Acyl-CoA_oxidase_C"/>
</dbReference>
<sequence length="607" mass="68757">MIEKDSIFNIQRIHDMTTEQAREKCIAQIIHANTIAKTFSSLDQQILFYKILMAFDSSFHMRFGVHQGLFGSTLRAQGTKEQWKKYEELVLNLEIIGSFAMTELGHSSFLRNCETTATFVKEEDAFVINTPSVTGTKWWIGMAGQTATHTVALCQLFIGGENQGLHWFVVPLRDRTTGLPLPGIKIGDVGEKIGRPGLDNGWIQFQNVKIPRTNMLMKYSQLDSNGTFHPAPSPALAYLPLISERIGIIECTATDVSKCITIGVRFSCVRVAGPTNRPIMDFQTHQYQLMPILATTIVLTVVSRQLSQKWETLKLPETMEEMVSSGPIFQDFHGLCSILKGWTGWWAMESMEAIRRCIGGHAYSKYNSVSSISNDFSVLTTGGGDNIVLCQQGAHYLLSNYLISKKGGASSPVCYYFKDFFSKSMDTKKGEWASIDQLLLHFKWLVKRMLEKVEAMKKAGTLDKNLTFYVESTKSFCYHYLLEAFYDEIKTANSEIQGVLYELAAFFGLYWIHSMIGRFMQFGYFSGEQAEQIESEVYRACEKLRQNAVPLVDSFNYPDWFLRAPIGVYDGNIYPPYFNLVSTAPINDSTQAIWRKHLSPLFSRSNL</sequence>
<dbReference type="Gene3D" id="2.40.110.10">
    <property type="entry name" value="Butyryl-CoA Dehydrogenase, subunit A, domain 2"/>
    <property type="match status" value="1"/>
</dbReference>
<keyword evidence="8" id="KW-0443">Lipid metabolism</keyword>
<feature type="binding site" evidence="11">
    <location>
        <position position="102"/>
    </location>
    <ligand>
        <name>FAD</name>
        <dbReference type="ChEBI" id="CHEBI:57692"/>
    </ligand>
</feature>
<dbReference type="InterPro" id="IPR012258">
    <property type="entry name" value="Acyl-CoA_oxidase"/>
</dbReference>
<dbReference type="EMBL" id="GIBP01001256">
    <property type="protein sequence ID" value="NDV30225.1"/>
    <property type="molecule type" value="Transcribed_RNA"/>
</dbReference>
<evidence type="ECO:0000256" key="2">
    <source>
        <dbReference type="ARBA" id="ARBA00004275"/>
    </source>
</evidence>
<dbReference type="InterPro" id="IPR036250">
    <property type="entry name" value="AcylCo_DH-like_C"/>
</dbReference>
<evidence type="ECO:0000256" key="3">
    <source>
        <dbReference type="ARBA" id="ARBA00006288"/>
    </source>
</evidence>
<dbReference type="InterPro" id="IPR006091">
    <property type="entry name" value="Acyl-CoA_Oxase/DH_mid-dom"/>
</dbReference>
<organism evidence="16">
    <name type="scientific">Arcella intermedia</name>
    <dbReference type="NCBI Taxonomy" id="1963864"/>
    <lineage>
        <taxon>Eukaryota</taxon>
        <taxon>Amoebozoa</taxon>
        <taxon>Tubulinea</taxon>
        <taxon>Elardia</taxon>
        <taxon>Arcellinida</taxon>
        <taxon>Sphaerothecina</taxon>
        <taxon>Arcellidae</taxon>
        <taxon>Arcella</taxon>
    </lineage>
</organism>
<keyword evidence="7" id="KW-0560">Oxidoreductase</keyword>
<dbReference type="Pfam" id="PF02770">
    <property type="entry name" value="Acyl-CoA_dh_M"/>
    <property type="match status" value="1"/>
</dbReference>
<dbReference type="GO" id="GO:0005777">
    <property type="term" value="C:peroxisome"/>
    <property type="evidence" value="ECO:0007669"/>
    <property type="project" value="UniProtKB-SubCell"/>
</dbReference>
<feature type="domain" description="Acyl-CoA oxidase C-terminal" evidence="12">
    <location>
        <begin position="444"/>
        <end position="602"/>
    </location>
</feature>
<dbReference type="PIRSF" id="PIRSF000168">
    <property type="entry name" value="Acyl-CoA_oxidase"/>
    <property type="match status" value="1"/>
</dbReference>
<dbReference type="SUPFAM" id="SSF56645">
    <property type="entry name" value="Acyl-CoA dehydrogenase NM domain-like"/>
    <property type="match status" value="1"/>
</dbReference>
<evidence type="ECO:0000256" key="11">
    <source>
        <dbReference type="PIRSR" id="PIRSR000168-2"/>
    </source>
</evidence>
<name>A0A6B2L029_9EUKA</name>
<dbReference type="FunFam" id="1.20.140.10:FF:000007">
    <property type="entry name" value="Acyl-coenzyme A oxidase"/>
    <property type="match status" value="1"/>
</dbReference>
<dbReference type="AlphaFoldDB" id="A0A6B2L029"/>
<evidence type="ECO:0000256" key="7">
    <source>
        <dbReference type="ARBA" id="ARBA00023002"/>
    </source>
</evidence>
<keyword evidence="5 10" id="KW-0274">FAD</keyword>
<evidence type="ECO:0000259" key="15">
    <source>
        <dbReference type="Pfam" id="PF22924"/>
    </source>
</evidence>
<evidence type="ECO:0000256" key="8">
    <source>
        <dbReference type="ARBA" id="ARBA00023098"/>
    </source>
</evidence>
<feature type="domain" description="Acyl-CoA oxidase/dehydrogenase middle" evidence="13">
    <location>
        <begin position="98"/>
        <end position="208"/>
    </location>
</feature>
<dbReference type="GO" id="GO:0055088">
    <property type="term" value="P:lipid homeostasis"/>
    <property type="evidence" value="ECO:0007669"/>
    <property type="project" value="TreeGrafter"/>
</dbReference>
<evidence type="ECO:0000256" key="1">
    <source>
        <dbReference type="ARBA" id="ARBA00001974"/>
    </source>
</evidence>
<dbReference type="InterPro" id="IPR046373">
    <property type="entry name" value="Acyl-CoA_Oxase/DH_mid-dom_sf"/>
</dbReference>
<protein>
    <recommendedName>
        <fullName evidence="10">Acyl-coenzyme A oxidase</fullName>
    </recommendedName>
</protein>
<dbReference type="Pfam" id="PF22924">
    <property type="entry name" value="ACOX_C_alpha1"/>
    <property type="match status" value="1"/>
</dbReference>
<dbReference type="PANTHER" id="PTHR10909">
    <property type="entry name" value="ELECTRON TRANSPORT OXIDOREDUCTASE"/>
    <property type="match status" value="1"/>
</dbReference>
<comment type="cofactor">
    <cofactor evidence="1">
        <name>FAD</name>
        <dbReference type="ChEBI" id="CHEBI:57692"/>
    </cofactor>
</comment>
<dbReference type="Pfam" id="PF14749">
    <property type="entry name" value="Acyl-CoA_ox_N"/>
    <property type="match status" value="1"/>
</dbReference>
<comment type="similarity">
    <text evidence="3 10">Belongs to the acyl-CoA oxidase family.</text>
</comment>
<dbReference type="SUPFAM" id="SSF47203">
    <property type="entry name" value="Acyl-CoA dehydrogenase C-terminal domain-like"/>
    <property type="match status" value="2"/>
</dbReference>
<comment type="subcellular location">
    <subcellularLocation>
        <location evidence="2">Peroxisome</location>
    </subcellularLocation>
</comment>
<feature type="domain" description="Acyl-CoA oxidase C-alpha1" evidence="15">
    <location>
        <begin position="238"/>
        <end position="398"/>
    </location>
</feature>
<evidence type="ECO:0000313" key="16">
    <source>
        <dbReference type="EMBL" id="NDV30225.1"/>
    </source>
</evidence>
<dbReference type="InterPro" id="IPR009100">
    <property type="entry name" value="AcylCoA_DH/oxidase_NM_dom_sf"/>
</dbReference>